<evidence type="ECO:0000259" key="7">
    <source>
        <dbReference type="PROSITE" id="PS01179"/>
    </source>
</evidence>
<evidence type="ECO:0000256" key="5">
    <source>
        <dbReference type="ARBA" id="ARBA00022782"/>
    </source>
</evidence>
<dbReference type="AlphaFoldDB" id="G0NER7"/>
<dbReference type="InterPro" id="IPR011993">
    <property type="entry name" value="PH-like_dom_sf"/>
</dbReference>
<dbReference type="OrthoDB" id="10069833at2759"/>
<evidence type="ECO:0000256" key="1">
    <source>
        <dbReference type="ARBA" id="ARBA00004496"/>
    </source>
</evidence>
<reference evidence="9" key="1">
    <citation type="submission" date="2011-07" db="EMBL/GenBank/DDBJ databases">
        <authorList>
            <consortium name="Caenorhabditis brenneri Sequencing and Analysis Consortium"/>
            <person name="Wilson R.K."/>
        </authorList>
    </citation>
    <scope>NUCLEOTIDE SEQUENCE [LARGE SCALE GENOMIC DNA]</scope>
    <source>
        <strain evidence="9">PB2801</strain>
    </source>
</reference>
<feature type="compositionally biased region" description="Polar residues" evidence="6">
    <location>
        <begin position="238"/>
        <end position="247"/>
    </location>
</feature>
<feature type="region of interest" description="Disordered" evidence="6">
    <location>
        <begin position="738"/>
        <end position="759"/>
    </location>
</feature>
<evidence type="ECO:0000256" key="4">
    <source>
        <dbReference type="ARBA" id="ARBA00022553"/>
    </source>
</evidence>
<dbReference type="HOGENOM" id="CLU_367312_0_0_1"/>
<dbReference type="SMART" id="SM00462">
    <property type="entry name" value="PTB"/>
    <property type="match status" value="1"/>
</dbReference>
<dbReference type="InterPro" id="IPR006020">
    <property type="entry name" value="PTB/PI_dom"/>
</dbReference>
<dbReference type="GO" id="GO:0030154">
    <property type="term" value="P:cell differentiation"/>
    <property type="evidence" value="ECO:0007669"/>
    <property type="project" value="UniProtKB-KW"/>
</dbReference>
<name>G0NER7_CAEBE</name>
<proteinExistence type="predicted"/>
<dbReference type="Gene3D" id="1.25.40.430">
    <property type="match status" value="1"/>
</dbReference>
<keyword evidence="4" id="KW-0597">Phosphoprotein</keyword>
<feature type="region of interest" description="Disordered" evidence="6">
    <location>
        <begin position="167"/>
        <end position="247"/>
    </location>
</feature>
<evidence type="ECO:0000313" key="9">
    <source>
        <dbReference type="Proteomes" id="UP000008068"/>
    </source>
</evidence>
<evidence type="ECO:0000256" key="6">
    <source>
        <dbReference type="SAM" id="MobiDB-lite"/>
    </source>
</evidence>
<dbReference type="EMBL" id="GL379873">
    <property type="protein sequence ID" value="EGT58917.1"/>
    <property type="molecule type" value="Genomic_DNA"/>
</dbReference>
<dbReference type="PANTHER" id="PTHR47695">
    <property type="entry name" value="PID DOMAIN-CONTAINING PROTEIN"/>
    <property type="match status" value="1"/>
</dbReference>
<dbReference type="Proteomes" id="UP000008068">
    <property type="component" value="Unassembled WGS sequence"/>
</dbReference>
<keyword evidence="5" id="KW-0221">Differentiation</keyword>
<dbReference type="FunFam" id="2.30.29.30:FF:000262">
    <property type="entry name" value="Disabled, isoform F"/>
    <property type="match status" value="1"/>
</dbReference>
<sequence length="759" mass="85479">MTHIDYAFNELARNPTSEALECFTSQIETLTRMLPRDEMKAGLLDNMGRILSEHRFDHIRKDETMLRLYKVLIAYSDNMGGNEIFKQLRKKGHFNNSLKFYYLWADECGKEKLFDEFKTVLKLARDTLSNHISISKIEAGFRGLVVKYFNGEPGDLFARPDVDTNVRRDSGVVGPRHQPTQNDWKAREEVDRRINARRRHLSPLSEGNADDEEDKRSRLYSPPDATKDSQRPLLKLRSSGTENIPTITLSSDTKSISETMMIGQDSMLVSERARSTQSMASDFSVLCDPDPTMTMQQTQEERSKKNSGLNMIYDEKSSPVPPEEEQRPQEPTKLTELAPAPKPTIKKELEEDVEPPINYRNPKKSVQSPAEDFEYDIVSGLNMPSRGMIVTSTPAHNVPYVDIEWFFGNTRSETQQQEEEEERQPQLVSPTSIFYKKMLLRKSKAASALAPQQSRLAMLKRTKKASNASSDPFRFQNNGVSYKAKLIGEQDVDKARGDAMCADAMRTAKCIVKTMGGHKTRISLQINIEGIKIVEERSGNTLHSFPVSRISFIARDSSDARAFGLVYGEQDGRYKFYGIKTAQAADQAVMAIRDMFQLLFEMKKKQIEQVKQQQQVLIAGPGQNVRKQETSVSAADLLDLESELEKIEQGVQQLSTVPTTCDAFGAAPFGDLLIDSFNTTATSNGTVNGTMNLSQNVSNLSNLSGSQDPFGGVQLPPVQLPQIPQPSQNWPIDLLGLQSQPRMHQTTQVRRNQQTKTVR</sequence>
<feature type="region of interest" description="Disordered" evidence="6">
    <location>
        <begin position="284"/>
        <end position="335"/>
    </location>
</feature>
<dbReference type="CDD" id="cd01215">
    <property type="entry name" value="PTB_Dab"/>
    <property type="match status" value="1"/>
</dbReference>
<dbReference type="PROSITE" id="PS01179">
    <property type="entry name" value="PID"/>
    <property type="match status" value="1"/>
</dbReference>
<dbReference type="SUPFAM" id="SSF50729">
    <property type="entry name" value="PH domain-like"/>
    <property type="match status" value="1"/>
</dbReference>
<evidence type="ECO:0000256" key="3">
    <source>
        <dbReference type="ARBA" id="ARBA00022490"/>
    </source>
</evidence>
<comment type="subcellular location">
    <subcellularLocation>
        <location evidence="1">Cytoplasm</location>
    </subcellularLocation>
</comment>
<evidence type="ECO:0000256" key="2">
    <source>
        <dbReference type="ARBA" id="ARBA00022473"/>
    </source>
</evidence>
<dbReference type="InterPro" id="IPR048561">
    <property type="entry name" value="Dab_PTB"/>
</dbReference>
<dbReference type="InParanoid" id="G0NER7"/>
<feature type="domain" description="PID" evidence="7">
    <location>
        <begin position="479"/>
        <end position="615"/>
    </location>
</feature>
<dbReference type="PANTHER" id="PTHR47695:SF3">
    <property type="entry name" value="PID DOMAIN-CONTAINING PROTEIN"/>
    <property type="match status" value="1"/>
</dbReference>
<accession>G0NER7</accession>
<protein>
    <recommendedName>
        <fullName evidence="7">PID domain-containing protein</fullName>
    </recommendedName>
</protein>
<dbReference type="GO" id="GO:0005737">
    <property type="term" value="C:cytoplasm"/>
    <property type="evidence" value="ECO:0007669"/>
    <property type="project" value="UniProtKB-SubCell"/>
</dbReference>
<dbReference type="Pfam" id="PF00640">
    <property type="entry name" value="PID"/>
    <property type="match status" value="1"/>
</dbReference>
<keyword evidence="3" id="KW-0963">Cytoplasm</keyword>
<evidence type="ECO:0000313" key="8">
    <source>
        <dbReference type="EMBL" id="EGT58917.1"/>
    </source>
</evidence>
<gene>
    <name evidence="8" type="ORF">CAEBREN_31714</name>
</gene>
<keyword evidence="9" id="KW-1185">Reference proteome</keyword>
<organism evidence="9">
    <name type="scientific">Caenorhabditis brenneri</name>
    <name type="common">Nematode worm</name>
    <dbReference type="NCBI Taxonomy" id="135651"/>
    <lineage>
        <taxon>Eukaryota</taxon>
        <taxon>Metazoa</taxon>
        <taxon>Ecdysozoa</taxon>
        <taxon>Nematoda</taxon>
        <taxon>Chromadorea</taxon>
        <taxon>Rhabditida</taxon>
        <taxon>Rhabditina</taxon>
        <taxon>Rhabditomorpha</taxon>
        <taxon>Rhabditoidea</taxon>
        <taxon>Rhabditidae</taxon>
        <taxon>Peloderinae</taxon>
        <taxon>Caenorhabditis</taxon>
    </lineage>
</organism>
<dbReference type="Gene3D" id="2.30.29.30">
    <property type="entry name" value="Pleckstrin-homology domain (PH domain)/Phosphotyrosine-binding domain (PTB)"/>
    <property type="match status" value="1"/>
</dbReference>
<dbReference type="STRING" id="135651.G0NER7"/>
<feature type="compositionally biased region" description="Basic and acidic residues" evidence="6">
    <location>
        <begin position="184"/>
        <end position="194"/>
    </location>
</feature>
<keyword evidence="2" id="KW-0217">Developmental protein</keyword>
<dbReference type="eggNOG" id="KOG3535">
    <property type="taxonomic scope" value="Eukaryota"/>
</dbReference>